<keyword evidence="2" id="KW-1185">Reference proteome</keyword>
<name>A0A9X9LUU5_GULGU</name>
<dbReference type="EMBL" id="CYRY02019921">
    <property type="protein sequence ID" value="VCW96907.1"/>
    <property type="molecule type" value="Genomic_DNA"/>
</dbReference>
<protein>
    <submittedName>
        <fullName evidence="1">Uncharacterized protein</fullName>
    </submittedName>
</protein>
<accession>A0A9X9LUU5</accession>
<proteinExistence type="predicted"/>
<dbReference type="AlphaFoldDB" id="A0A9X9LUU5"/>
<organism evidence="1 2">
    <name type="scientific">Gulo gulo</name>
    <name type="common">Wolverine</name>
    <name type="synonym">Gluton</name>
    <dbReference type="NCBI Taxonomy" id="48420"/>
    <lineage>
        <taxon>Eukaryota</taxon>
        <taxon>Metazoa</taxon>
        <taxon>Chordata</taxon>
        <taxon>Craniata</taxon>
        <taxon>Vertebrata</taxon>
        <taxon>Euteleostomi</taxon>
        <taxon>Mammalia</taxon>
        <taxon>Eutheria</taxon>
        <taxon>Laurasiatheria</taxon>
        <taxon>Carnivora</taxon>
        <taxon>Caniformia</taxon>
        <taxon>Musteloidea</taxon>
        <taxon>Mustelidae</taxon>
        <taxon>Guloninae</taxon>
        <taxon>Gulo</taxon>
    </lineage>
</organism>
<dbReference type="Proteomes" id="UP000269945">
    <property type="component" value="Unassembled WGS sequence"/>
</dbReference>
<evidence type="ECO:0000313" key="1">
    <source>
        <dbReference type="EMBL" id="VCW96907.1"/>
    </source>
</evidence>
<sequence length="49" mass="5577">MTVNPYLIKLKILVNFVKLKGKSASFVKYFPSIIVSPAAALSKPYYLKW</sequence>
<reference evidence="1 2" key="1">
    <citation type="submission" date="2018-10" db="EMBL/GenBank/DDBJ databases">
        <authorList>
            <person name="Ekblom R."/>
            <person name="Jareborg N."/>
        </authorList>
    </citation>
    <scope>NUCLEOTIDE SEQUENCE [LARGE SCALE GENOMIC DNA]</scope>
    <source>
        <tissue evidence="1">Muscle</tissue>
    </source>
</reference>
<comment type="caution">
    <text evidence="1">The sequence shown here is derived from an EMBL/GenBank/DDBJ whole genome shotgun (WGS) entry which is preliminary data.</text>
</comment>
<evidence type="ECO:0000313" key="2">
    <source>
        <dbReference type="Proteomes" id="UP000269945"/>
    </source>
</evidence>
<gene>
    <name evidence="1" type="ORF">BN2614_LOCUS3</name>
</gene>